<sequence>MAILGTNDADLINGTAGPDEISGLDGNDTISGLAGDDSLYGGAGNDSLSGGDGTDWLIGGQGSDVIDGGAGNDAASFEDGNQGAVINLATGVVSNDGFGNAETILNVENLHGTNFADQLTFADNSGYVFARAGNDTLIGGANGMTFFAGSGADSIIGGAGRDNVSYFDDTFDARGAITHGINANLTWGWVVDGWGDKDTVSGIEDVTGSQRNDWIVGNAQDNQLDGGDGNDYLRGGAGNDLLIGGAGIDRVSYFSAPAAIVVNLATGIATDGLGGTDTLDGIENVTGSNFAGAGDSITGDANDNVISGNGGSDTLDGGAGRDTASFGFATSGATASLKTGTAADDGTGTSDVLFNFENLEGSQYNDVLEGDAGDNVLSGLGGADTLIGGGGNDTLLGGVGSDVAVFSGNKSDYRVLTGANGVTTVTDLRAATVAGYDGVDQLSGINTLRFADGDISMIAMPTLINTSVTGSESFPATTALVDSYASDPDRGYVVVWRDDGGTSGTARLIFKLYNTDGTARSDEVVLASGATNTDGGGQFSSLRWPQVVGLSDGGFVVTYDQLATVADPSTADDSRDVYLRRYDSNGNAIGSPVLVNQVTANSQKLNAATLLDDGSVVVVWRSNANPVGAGGFNPDIYGTVLDASGNRIVNEFHVNAPAGSGQPRAPGGQTMPSLVAIPDGFVVVWEGMGSAPGSDGYGIFMQRFNAAGLPQGSETQVNTTSALLQSQASVAALREDDGSGNMVVTGYVVSWLSNVGSDDNPTDVELKVQRFNSDGSAVDTELTLATHVSNSSKPVVLGLSGGGYAIAWTDSTTGDLTLERFTAAGNALTLVNLSRGFTAQGSYSPALTELGSGAISVVWYGDNIYRQVVDLNGVAESLVAPDLETTQQRVIMQDGMRNLTYVGPNSPYLPNGLTGWDSTTGAGFNLDAGVTNNADRWYVQFPQDGSSHPWAPTSESYLTGNALDNVITGGAGGDVLNGGTGLDTLVGGAGDDTYLINDEATPDVILEGANAGRDIVRTKTLNYDLSVSAPNVEVLYFHAHDFESRVGVGNALDNEIGSTNGSDSLYGGLGNDSLWGNSGNDLLDGGDGNDLLAGGSGADTLLGGAGDDLILVHRSDTNSDWMVTNDGNESVDGGAGQDRVVVTGTLADYGVTRKADGTYSGLTDNGDGSYTLNGTLHVLAWDGAAYTIPTDVATKVTFRNVETLTFDGDGNIWSTTGDQTTISVASFLSGIVGTTGNDTLSSVADNDVLNGLAGNDTYVVRHKNVQVNENLGAGTDEVQSYVNVYRLQPNIENLSYKGDGATPVASGTMVDSTLWGGYDVGVQGHNAIFFGQGNALGNQIKGGDGADVLDGAAGADTLVGGKGDDTYFVDNAGDVVTENANEGYDAIFTTLTTYTLADKPNVEELQFSFAGTANFTGTGNASNNFLSGRSGNDTLDGAAGDDQIFGGSGADSIKGGDGNDTLIPGGYLVSDFMVHTTDSLDGGNGTDTAVLYGQLSDYSVASQSGTNLTLMYNPGGGYAYVQLTGIEYVQFDPDGQPWVGSNTSASQTLASLYQASSVGTSGADFLVSARDNDTLAGLGGNDTYVIRHQNVTVTEGATEGTADEVRTTLNQYVLPTNVEKLSFIGDPASTVTLTNWTPPVTNAIKLTDPLTVSFYATGNAGANSITGTAGRDILVGGAGADTLVGGTGNDWYFVDSASDVIVENAGEGIDRIWLDASLTTYSLATTALANVEQLSYYGNGNFTGTGNDLNNRLRGDAGSDTLSGGNGADQLFGNLGSDKLDGGAGDDYIFDLDGNDTMLGGAGNDWMEVGFAPNLQDNAGNPIPGNAYDSVSIDGGTDSTVVGAADTSTDTFALYGKVSDYAFSRPDATTIRIVDKAGKGEARLVKVEQLYFYTDGNNDGFNTADTTTGALNDDVWFATTALNGSVSNLGTSGNDTLTSLQLNDVLVGEGGADTYRIYHAGTKILEGATTVVGADTAEVYINRYRLGDNVENMVAKYAGTGTLMAPFSLEDGWYTPFPQDGGDHPWVPNAVFYGTGNALANSIVGGNGNDVLDGGAGADTLAGGLGDDTYLIDNIGDKIVDTGGTDVVRTNLASFDLAVAGAGIEALYYHGTAAFTGKGAGGNETIGSWSGNDTLTGLGGNDMLWGNGGNDSLDGGDGNDTIGGGSGADTLLGGAGDDWLIARKQDTLDTGAEGNDSVDGGTGSDRLFVAGRRSDYTVARPSATQTVLTNIADGKTISFTNVESITFALDNNAWNTAPGNQQTFLLADLLTNQASAFDDVFTSTANGQAFAGLAGNDTYNVNHSGVTVTEAAAAGTDTVNLGGTQRSYALSSNAERLVYVGPVDNTSSFALSFGGKSFNFSGMTASLTGNDDTVTGGGNVLIGGAGNDLLNGRAGADTMTGGLGDDVYVLDSATDSVVEDGGAGKDTVITSLASYTLLTNFENLVFATGSTAATGTGNLVDNSMVGADGADKLSGLAGSDTLRGNAGGDSLDGGDGNDLLDGGDGNDTLIGGAGADALYAGNGNDSLAGGAGSDSLYSGVGLDTIDGGNDSTVVGAADTSVDTLFVLGNQADYTITRTGASSARFQNLATGEDITVSNIEAVKFADQVGATLMGDLINALGSPGSDTLSGGAGRDSLNGGAGNDLVQGFGGEDELAGGAGNDTLVGGAGMDLLDGGDGSDVYVFRQGDGDDVIDQNDTVAANIDELQFADAIAPADVTISRGAQTFDDLVVRVNKGGQIDQVVVSGFFLNDAINNAGAIDQIRFTLGDTLSTNDVLWTRAQLATMALTGGADDDFLLGYASTNDSLTGAGGDDWMMGSGGNDTLNAGDGNDALYGGTGNDSLLGGAGNDYIAAGDGADTLIGGAGNDQMTGGAGSDTYVWGRGQGQDTISEDYFADADGRTTPLDYYVTTGDVPRSADIDTVSIGAGVRPDQVVVTRAVDDLRVSINGSADDVLVVKNFFSGSVAPIERIQFADGTIWTATTVRTKVLFPTSGNDSLVGYLGGDRILGQGGNDTLDGRQGNDTLDGGEGDDSLIGGLGNDSLIGGVGSDTLNGGDGFNTLIGGLGNDLLTSWGSTGTDTYRYSLGDGYDTIQDSGGTDRLDITAPGAALGYQRLNGTGMMITINGQDAIVIQDAFGSGKIETIALNGVVQTPVLAAPERWLGTQNADGLYGLDSAELIEGLAGNDELQGGGGNDTLVGGLGRDRLFGGDGDDTYRYKAGDGTDLIFEASGNDTLDLSTENRADWLVTGEGDLILTRIADPSDQIFVYYGAFELMQGSGPYPQTVETIRFADATLSLAGATDGADSLTSLDNGGALHGRGGNDTISGGKNGDQLFGDDGDDRLYGNGGDDQLSGDSGNDLLVGGAGADTLWAGTGSDTLDGGDGDDRFSVSAAGAATLIYDGAGSDVITVSENGTSETGIYLAADGASDTVTVYGATPFAQTTVHFDASVDATELWFARSGYDLVVTNLADRSDTLKVSGWFGGGDTHLDRFFDGAGLALNESDVQALVDAMAGYGVPGGSSVPNDGSYADAYAAINTFWHS</sequence>
<comment type="caution">
    <text evidence="6">The sequence shown here is derived from an EMBL/GenBank/DDBJ whole genome shotgun (WGS) entry which is preliminary data.</text>
</comment>
<dbReference type="InterPro" id="IPR050557">
    <property type="entry name" value="RTX_toxin/Mannuronan_C5-epim"/>
</dbReference>
<dbReference type="InterPro" id="IPR001343">
    <property type="entry name" value="Hemolysn_Ca-bd"/>
</dbReference>
<dbReference type="Pfam" id="PF06594">
    <property type="entry name" value="HCBP_related"/>
    <property type="match status" value="1"/>
</dbReference>
<dbReference type="RefSeq" id="WP_242533076.1">
    <property type="nucleotide sequence ID" value="NZ_BAABLE010000011.1"/>
</dbReference>
<keyword evidence="7" id="KW-1185">Reference proteome</keyword>
<protein>
    <submittedName>
        <fullName evidence="6">Ca2+-binding RTX toxin-like protein</fullName>
    </submittedName>
</protein>
<evidence type="ECO:0000256" key="2">
    <source>
        <dbReference type="ARBA" id="ARBA00022525"/>
    </source>
</evidence>
<dbReference type="PANTHER" id="PTHR38340">
    <property type="entry name" value="S-LAYER PROTEIN"/>
    <property type="match status" value="1"/>
</dbReference>
<dbReference type="PANTHER" id="PTHR38340:SF1">
    <property type="entry name" value="S-LAYER PROTEIN"/>
    <property type="match status" value="1"/>
</dbReference>
<dbReference type="InterPro" id="IPR010566">
    <property type="entry name" value="Haemolys_ca-bd"/>
</dbReference>
<evidence type="ECO:0000256" key="4">
    <source>
        <dbReference type="SAM" id="MobiDB-lite"/>
    </source>
</evidence>
<evidence type="ECO:0000313" key="7">
    <source>
        <dbReference type="Proteomes" id="UP000561045"/>
    </source>
</evidence>
<accession>A0A840BGF3</accession>
<feature type="region of interest" description="Disordered" evidence="4">
    <location>
        <begin position="3011"/>
        <end position="3030"/>
    </location>
</feature>
<dbReference type="EMBL" id="JACIET010000001">
    <property type="protein sequence ID" value="MBB4012080.1"/>
    <property type="molecule type" value="Genomic_DNA"/>
</dbReference>
<dbReference type="SUPFAM" id="SSF51120">
    <property type="entry name" value="beta-Roll"/>
    <property type="match status" value="18"/>
</dbReference>
<keyword evidence="3" id="KW-0106">Calcium</keyword>
<keyword evidence="2" id="KW-0964">Secreted</keyword>
<dbReference type="PRINTS" id="PR00313">
    <property type="entry name" value="CABNDNGRPT"/>
</dbReference>
<evidence type="ECO:0000313" key="6">
    <source>
        <dbReference type="EMBL" id="MBB4012080.1"/>
    </source>
</evidence>
<evidence type="ECO:0000259" key="5">
    <source>
        <dbReference type="Pfam" id="PF06594"/>
    </source>
</evidence>
<feature type="region of interest" description="Disordered" evidence="4">
    <location>
        <begin position="3317"/>
        <end position="3349"/>
    </location>
</feature>
<evidence type="ECO:0000256" key="3">
    <source>
        <dbReference type="ARBA" id="ARBA00022837"/>
    </source>
</evidence>
<evidence type="ECO:0000256" key="1">
    <source>
        <dbReference type="ARBA" id="ARBA00004613"/>
    </source>
</evidence>
<comment type="subcellular location">
    <subcellularLocation>
        <location evidence="1">Secreted</location>
    </subcellularLocation>
</comment>
<dbReference type="Pfam" id="PF00353">
    <property type="entry name" value="HemolysinCabind"/>
    <property type="match status" value="32"/>
</dbReference>
<dbReference type="InterPro" id="IPR018511">
    <property type="entry name" value="Hemolysin-typ_Ca-bd_CS"/>
</dbReference>
<dbReference type="GO" id="GO:0005576">
    <property type="term" value="C:extracellular region"/>
    <property type="evidence" value="ECO:0007669"/>
    <property type="project" value="UniProtKB-SubCell"/>
</dbReference>
<proteinExistence type="predicted"/>
<gene>
    <name evidence="6" type="ORF">GGR36_001388</name>
</gene>
<organism evidence="6 7">
    <name type="scientific">Niveibacterium umoris</name>
    <dbReference type="NCBI Taxonomy" id="1193620"/>
    <lineage>
        <taxon>Bacteria</taxon>
        <taxon>Pseudomonadati</taxon>
        <taxon>Pseudomonadota</taxon>
        <taxon>Betaproteobacteria</taxon>
        <taxon>Rhodocyclales</taxon>
        <taxon>Rhodocyclaceae</taxon>
        <taxon>Niveibacterium</taxon>
    </lineage>
</organism>
<dbReference type="Gene3D" id="2.150.10.10">
    <property type="entry name" value="Serralysin-like metalloprotease, C-terminal"/>
    <property type="match status" value="17"/>
</dbReference>
<dbReference type="Proteomes" id="UP000561045">
    <property type="component" value="Unassembled WGS sequence"/>
</dbReference>
<feature type="domain" description="Haemolysin-type calcium binding-related" evidence="5">
    <location>
        <begin position="2941"/>
        <end position="2982"/>
    </location>
</feature>
<dbReference type="PROSITE" id="PS00330">
    <property type="entry name" value="HEMOLYSIN_CALCIUM"/>
    <property type="match status" value="31"/>
</dbReference>
<name>A0A840BGF3_9RHOO</name>
<dbReference type="InterPro" id="IPR011049">
    <property type="entry name" value="Serralysin-like_metalloprot_C"/>
</dbReference>
<dbReference type="GO" id="GO:0005509">
    <property type="term" value="F:calcium ion binding"/>
    <property type="evidence" value="ECO:0007669"/>
    <property type="project" value="InterPro"/>
</dbReference>
<reference evidence="6 7" key="1">
    <citation type="submission" date="2020-08" db="EMBL/GenBank/DDBJ databases">
        <title>Genomic Encyclopedia of Type Strains, Phase IV (KMG-IV): sequencing the most valuable type-strain genomes for metagenomic binning, comparative biology and taxonomic classification.</title>
        <authorList>
            <person name="Goeker M."/>
        </authorList>
    </citation>
    <scope>NUCLEOTIDE SEQUENCE [LARGE SCALE GENOMIC DNA]</scope>
    <source>
        <strain evidence="6 7">DSM 106739</strain>
    </source>
</reference>